<accession>A0A8J3DGJ0</accession>
<organism evidence="2 3">
    <name type="scientific">Limoniibacter endophyticus</name>
    <dbReference type="NCBI Taxonomy" id="1565040"/>
    <lineage>
        <taxon>Bacteria</taxon>
        <taxon>Pseudomonadati</taxon>
        <taxon>Pseudomonadota</taxon>
        <taxon>Alphaproteobacteria</taxon>
        <taxon>Hyphomicrobiales</taxon>
        <taxon>Bartonellaceae</taxon>
        <taxon>Limoniibacter</taxon>
    </lineage>
</organism>
<comment type="caution">
    <text evidence="2">The sequence shown here is derived from an EMBL/GenBank/DDBJ whole genome shotgun (WGS) entry which is preliminary data.</text>
</comment>
<dbReference type="PROSITE" id="PS51257">
    <property type="entry name" value="PROKAR_LIPOPROTEIN"/>
    <property type="match status" value="1"/>
</dbReference>
<feature type="compositionally biased region" description="Basic and acidic residues" evidence="1">
    <location>
        <begin position="100"/>
        <end position="111"/>
    </location>
</feature>
<evidence type="ECO:0000313" key="2">
    <source>
        <dbReference type="EMBL" id="GHC67861.1"/>
    </source>
</evidence>
<gene>
    <name evidence="2" type="ORF">GCM10010136_12340</name>
</gene>
<dbReference type="Proteomes" id="UP000641137">
    <property type="component" value="Unassembled WGS sequence"/>
</dbReference>
<dbReference type="EMBL" id="BMZO01000003">
    <property type="protein sequence ID" value="GHC67861.1"/>
    <property type="molecule type" value="Genomic_DNA"/>
</dbReference>
<dbReference type="RefSeq" id="WP_244636627.1">
    <property type="nucleotide sequence ID" value="NZ_BMZO01000003.1"/>
</dbReference>
<protein>
    <recommendedName>
        <fullName evidence="4">Lipoprotein</fullName>
    </recommendedName>
</protein>
<keyword evidence="3" id="KW-1185">Reference proteome</keyword>
<dbReference type="AlphaFoldDB" id="A0A8J3DGJ0"/>
<feature type="compositionally biased region" description="Polar residues" evidence="1">
    <location>
        <begin position="161"/>
        <end position="171"/>
    </location>
</feature>
<reference evidence="2" key="2">
    <citation type="submission" date="2020-09" db="EMBL/GenBank/DDBJ databases">
        <authorList>
            <person name="Sun Q."/>
            <person name="Kim S."/>
        </authorList>
    </citation>
    <scope>NUCLEOTIDE SEQUENCE</scope>
    <source>
        <strain evidence="2">KCTC 42097</strain>
    </source>
</reference>
<evidence type="ECO:0000313" key="3">
    <source>
        <dbReference type="Proteomes" id="UP000641137"/>
    </source>
</evidence>
<name>A0A8J3DGJ0_9HYPH</name>
<proteinExistence type="predicted"/>
<evidence type="ECO:0008006" key="4">
    <source>
        <dbReference type="Google" id="ProtNLM"/>
    </source>
</evidence>
<evidence type="ECO:0000256" key="1">
    <source>
        <dbReference type="SAM" id="MobiDB-lite"/>
    </source>
</evidence>
<sequence>MTIVKLSMSNVGRRLGAVVVAGTALFVAGCQSGPTYGTGVSAGEQLSNDLQSMFSLRPQEKEAIAYQPRPALVKPANTQNLPAPQDSVVETAGAQWPESPEQRRQRLRDEATANQDNPNYRSPIVPDVARAQATRSQRFEDQFGPSNSKARSEEFRRRLAAQQQGTPNQRRYLSEPPIDYRQAAATAPQDDLGETEAAKERRRKKEAGGGGWSLGNLIPGR</sequence>
<reference evidence="2" key="1">
    <citation type="journal article" date="2014" name="Int. J. Syst. Evol. Microbiol.">
        <title>Complete genome sequence of Corynebacterium casei LMG S-19264T (=DSM 44701T), isolated from a smear-ripened cheese.</title>
        <authorList>
            <consortium name="US DOE Joint Genome Institute (JGI-PGF)"/>
            <person name="Walter F."/>
            <person name="Albersmeier A."/>
            <person name="Kalinowski J."/>
            <person name="Ruckert C."/>
        </authorList>
    </citation>
    <scope>NUCLEOTIDE SEQUENCE</scope>
    <source>
        <strain evidence="2">KCTC 42097</strain>
    </source>
</reference>
<feature type="region of interest" description="Disordered" evidence="1">
    <location>
        <begin position="92"/>
        <end position="221"/>
    </location>
</feature>